<comment type="caution">
    <text evidence="1">The sequence shown here is derived from an EMBL/GenBank/DDBJ whole genome shotgun (WGS) entry which is preliminary data.</text>
</comment>
<dbReference type="AlphaFoldDB" id="A0A5B7E134"/>
<dbReference type="Proteomes" id="UP000324222">
    <property type="component" value="Unassembled WGS sequence"/>
</dbReference>
<dbReference type="EMBL" id="VSRR010001791">
    <property type="protein sequence ID" value="MPC27701.1"/>
    <property type="molecule type" value="Genomic_DNA"/>
</dbReference>
<evidence type="ECO:0000313" key="2">
    <source>
        <dbReference type="Proteomes" id="UP000324222"/>
    </source>
</evidence>
<evidence type="ECO:0000313" key="1">
    <source>
        <dbReference type="EMBL" id="MPC27701.1"/>
    </source>
</evidence>
<reference evidence="1 2" key="1">
    <citation type="submission" date="2019-05" db="EMBL/GenBank/DDBJ databases">
        <title>Another draft genome of Portunus trituberculatus and its Hox gene families provides insights of decapod evolution.</title>
        <authorList>
            <person name="Jeong J.-H."/>
            <person name="Song I."/>
            <person name="Kim S."/>
            <person name="Choi T."/>
            <person name="Kim D."/>
            <person name="Ryu S."/>
            <person name="Kim W."/>
        </authorList>
    </citation>
    <scope>NUCLEOTIDE SEQUENCE [LARGE SCALE GENOMIC DNA]</scope>
    <source>
        <tissue evidence="1">Muscle</tissue>
    </source>
</reference>
<organism evidence="1 2">
    <name type="scientific">Portunus trituberculatus</name>
    <name type="common">Swimming crab</name>
    <name type="synonym">Neptunus trituberculatus</name>
    <dbReference type="NCBI Taxonomy" id="210409"/>
    <lineage>
        <taxon>Eukaryota</taxon>
        <taxon>Metazoa</taxon>
        <taxon>Ecdysozoa</taxon>
        <taxon>Arthropoda</taxon>
        <taxon>Crustacea</taxon>
        <taxon>Multicrustacea</taxon>
        <taxon>Malacostraca</taxon>
        <taxon>Eumalacostraca</taxon>
        <taxon>Eucarida</taxon>
        <taxon>Decapoda</taxon>
        <taxon>Pleocyemata</taxon>
        <taxon>Brachyura</taxon>
        <taxon>Eubrachyura</taxon>
        <taxon>Portunoidea</taxon>
        <taxon>Portunidae</taxon>
        <taxon>Portuninae</taxon>
        <taxon>Portunus</taxon>
    </lineage>
</organism>
<protein>
    <submittedName>
        <fullName evidence="1">Uncharacterized protein</fullName>
    </submittedName>
</protein>
<accession>A0A5B7E134</accession>
<sequence length="127" mass="13540">MEAVGPRGVHGSPQRVVQPLSAVLPITLTLLPCLSTAALPHHLASTPYSELCPARLPYPVPPFSCPSVASGPHTLTPPHYLATHSRHGLHPFYGLNYLARTPSFPPTQLLLTSAASTPDLSNPQKLQ</sequence>
<proteinExistence type="predicted"/>
<name>A0A5B7E134_PORTR</name>
<gene>
    <name evidence="1" type="ORF">E2C01_020880</name>
</gene>
<keyword evidence="2" id="KW-1185">Reference proteome</keyword>